<evidence type="ECO:0000313" key="5">
    <source>
        <dbReference type="Proteomes" id="UP001152759"/>
    </source>
</evidence>
<dbReference type="PROSITE" id="PS50297">
    <property type="entry name" value="ANK_REP_REGION"/>
    <property type="match status" value="3"/>
</dbReference>
<name>A0A9P0F261_BEMTA</name>
<dbReference type="EMBL" id="OU963865">
    <property type="protein sequence ID" value="CAH0388764.1"/>
    <property type="molecule type" value="Genomic_DNA"/>
</dbReference>
<sequence>MAEGEQEYLQVLLLVAHKERAEGDTARTEEAGPGSQPPLFRSKIVLYALLPRIDRFDALSKVFGQNGVIVLRTDELLSPFLLEAARSERLELVEMVVRVGHHIVDSSGRLIVTVDPSNSDLLPVLLVRYIVDETTRWRTEDDALSLLYHVHVRHSLHYEANLQILTRLLTAGPNLKLRHKDGGTLLHYAVRRKYTRLVAILVESGANLEARRVDGKTPLLLAIDTYSFYVSQDILTRLLESGANVNAEDAKGATPFLVALQRQQSTDRIRILIDNGADVNANTQFGSALRLAAGAGCDCLSMLLNKGGLDIDKHRDMFKEILMCSTTDKCSVRKLFDYGFKLLPEDAKNMKILDGVLKLGDRQIFEDLLRWGAVVHLKPRPNRTVPDAAPKDVMKELLILALSREDNKTIKYLFEIDDVREAEFFNDILREAIKTFNTGCFRTVLKVGNPGLSCLFVKNVLDELEPVELEPVVMEYYDYDDFIDVNIEATYENSAQNDVRHEMKKALSRHIVMLASADLVVNKDTIVSTNVFGSVRLRKDQLPEWVLKLVPSTFLEECVNEVTLLKTETVGDSTITYYDVLNATVPQIIRFLKNKSIRCTLKSKSYFAQFPLYSPIIYHRFRKCNYKVTLMKKAMQMFGHLCEFSKNIPFELRELIMQPLCNHELLILINVCNEVKP</sequence>
<feature type="repeat" description="ANK" evidence="3">
    <location>
        <begin position="181"/>
        <end position="213"/>
    </location>
</feature>
<keyword evidence="1" id="KW-0677">Repeat</keyword>
<protein>
    <submittedName>
        <fullName evidence="4">Uncharacterized protein</fullName>
    </submittedName>
</protein>
<dbReference type="PANTHER" id="PTHR24198">
    <property type="entry name" value="ANKYRIN REPEAT AND PROTEIN KINASE DOMAIN-CONTAINING PROTEIN"/>
    <property type="match status" value="1"/>
</dbReference>
<proteinExistence type="predicted"/>
<dbReference type="InterPro" id="IPR036770">
    <property type="entry name" value="Ankyrin_rpt-contain_sf"/>
</dbReference>
<organism evidence="4 5">
    <name type="scientific">Bemisia tabaci</name>
    <name type="common">Sweetpotato whitefly</name>
    <name type="synonym">Aleurodes tabaci</name>
    <dbReference type="NCBI Taxonomy" id="7038"/>
    <lineage>
        <taxon>Eukaryota</taxon>
        <taxon>Metazoa</taxon>
        <taxon>Ecdysozoa</taxon>
        <taxon>Arthropoda</taxon>
        <taxon>Hexapoda</taxon>
        <taxon>Insecta</taxon>
        <taxon>Pterygota</taxon>
        <taxon>Neoptera</taxon>
        <taxon>Paraneoptera</taxon>
        <taxon>Hemiptera</taxon>
        <taxon>Sternorrhyncha</taxon>
        <taxon>Aleyrodoidea</taxon>
        <taxon>Aleyrodidae</taxon>
        <taxon>Aleyrodinae</taxon>
        <taxon>Bemisia</taxon>
    </lineage>
</organism>
<dbReference type="AlphaFoldDB" id="A0A9P0F261"/>
<accession>A0A9P0F261</accession>
<dbReference type="PROSITE" id="PS50088">
    <property type="entry name" value="ANK_REPEAT"/>
    <property type="match status" value="3"/>
</dbReference>
<evidence type="ECO:0000313" key="4">
    <source>
        <dbReference type="EMBL" id="CAH0388764.1"/>
    </source>
</evidence>
<evidence type="ECO:0000256" key="1">
    <source>
        <dbReference type="ARBA" id="ARBA00022737"/>
    </source>
</evidence>
<dbReference type="SMART" id="SM00248">
    <property type="entry name" value="ANK"/>
    <property type="match status" value="3"/>
</dbReference>
<dbReference type="InterPro" id="IPR002110">
    <property type="entry name" value="Ankyrin_rpt"/>
</dbReference>
<feature type="repeat" description="ANK" evidence="3">
    <location>
        <begin position="251"/>
        <end position="284"/>
    </location>
</feature>
<feature type="repeat" description="ANK" evidence="3">
    <location>
        <begin position="214"/>
        <end position="250"/>
    </location>
</feature>
<keyword evidence="2 3" id="KW-0040">ANK repeat</keyword>
<keyword evidence="5" id="KW-1185">Reference proteome</keyword>
<dbReference type="PANTHER" id="PTHR24198:SF165">
    <property type="entry name" value="ANKYRIN REPEAT-CONTAINING PROTEIN-RELATED"/>
    <property type="match status" value="1"/>
</dbReference>
<dbReference type="KEGG" id="btab:109035712"/>
<gene>
    <name evidence="4" type="ORF">BEMITA_LOCUS7655</name>
</gene>
<dbReference type="Proteomes" id="UP001152759">
    <property type="component" value="Chromosome 4"/>
</dbReference>
<evidence type="ECO:0000256" key="3">
    <source>
        <dbReference type="PROSITE-ProRule" id="PRU00023"/>
    </source>
</evidence>
<dbReference type="Pfam" id="PF12796">
    <property type="entry name" value="Ank_2"/>
    <property type="match status" value="1"/>
</dbReference>
<dbReference type="Gene3D" id="1.25.40.20">
    <property type="entry name" value="Ankyrin repeat-containing domain"/>
    <property type="match status" value="1"/>
</dbReference>
<dbReference type="SUPFAM" id="SSF48403">
    <property type="entry name" value="Ankyrin repeat"/>
    <property type="match status" value="1"/>
</dbReference>
<evidence type="ECO:0000256" key="2">
    <source>
        <dbReference type="ARBA" id="ARBA00023043"/>
    </source>
</evidence>
<reference evidence="4" key="1">
    <citation type="submission" date="2021-12" db="EMBL/GenBank/DDBJ databases">
        <authorList>
            <person name="King R."/>
        </authorList>
    </citation>
    <scope>NUCLEOTIDE SEQUENCE</scope>
</reference>